<dbReference type="Proteomes" id="UP000257706">
    <property type="component" value="Unassembled WGS sequence"/>
</dbReference>
<evidence type="ECO:0000256" key="1">
    <source>
        <dbReference type="ARBA" id="ARBA00023015"/>
    </source>
</evidence>
<keyword evidence="1" id="KW-0805">Transcription regulation</keyword>
<dbReference type="GO" id="GO:0043565">
    <property type="term" value="F:sequence-specific DNA binding"/>
    <property type="evidence" value="ECO:0007669"/>
    <property type="project" value="InterPro"/>
</dbReference>
<evidence type="ECO:0000256" key="2">
    <source>
        <dbReference type="ARBA" id="ARBA00023125"/>
    </source>
</evidence>
<sequence>MSHRPMSHIATSRPSTPDTIYDVLRRSPVARALAGMELGEGCAVAVWENTRDRVCYRAPAHTTFSLYLEGGTGTRRVDAGGITGYPGAICVMPEGCGSDWEINAPFRFVHLYLSEARLRSGFARTHDCDARSLDLPEATFVRNPDLAIPLARLAAAGADGDVLHAETALAELFGALRKKPVTIRAGLAPHILRRVDDWIDAHLDQAITLDDLAALADLSGYHFHRMFHLSRGLAPHAWVTQKRIARARILLRTDQPIAAIAAACGFSSQSHLTRVFQRHVGKTPAVYRGAAIGSVQRHRACR</sequence>
<evidence type="ECO:0000313" key="5">
    <source>
        <dbReference type="EMBL" id="HAE47376.1"/>
    </source>
</evidence>
<dbReference type="SMART" id="SM00342">
    <property type="entry name" value="HTH_ARAC"/>
    <property type="match status" value="1"/>
</dbReference>
<dbReference type="InterPro" id="IPR018060">
    <property type="entry name" value="HTH_AraC"/>
</dbReference>
<dbReference type="GO" id="GO:0003700">
    <property type="term" value="F:DNA-binding transcription factor activity"/>
    <property type="evidence" value="ECO:0007669"/>
    <property type="project" value="InterPro"/>
</dbReference>
<organism evidence="5 6">
    <name type="scientific">Tistrella mobilis</name>
    <dbReference type="NCBI Taxonomy" id="171437"/>
    <lineage>
        <taxon>Bacteria</taxon>
        <taxon>Pseudomonadati</taxon>
        <taxon>Pseudomonadota</taxon>
        <taxon>Alphaproteobacteria</taxon>
        <taxon>Geminicoccales</taxon>
        <taxon>Geminicoccaceae</taxon>
        <taxon>Tistrella</taxon>
    </lineage>
</organism>
<dbReference type="PANTHER" id="PTHR46796">
    <property type="entry name" value="HTH-TYPE TRANSCRIPTIONAL ACTIVATOR RHAS-RELATED"/>
    <property type="match status" value="1"/>
</dbReference>
<dbReference type="EMBL" id="DMAI01000126">
    <property type="protein sequence ID" value="HAE47376.1"/>
    <property type="molecule type" value="Genomic_DNA"/>
</dbReference>
<dbReference type="InterPro" id="IPR009057">
    <property type="entry name" value="Homeodomain-like_sf"/>
</dbReference>
<accession>A0A3B9II30</accession>
<dbReference type="PROSITE" id="PS01124">
    <property type="entry name" value="HTH_ARAC_FAMILY_2"/>
    <property type="match status" value="1"/>
</dbReference>
<gene>
    <name evidence="5" type="ORF">DCK97_08145</name>
</gene>
<dbReference type="PROSITE" id="PS00041">
    <property type="entry name" value="HTH_ARAC_FAMILY_1"/>
    <property type="match status" value="1"/>
</dbReference>
<evidence type="ECO:0000313" key="6">
    <source>
        <dbReference type="Proteomes" id="UP000257706"/>
    </source>
</evidence>
<comment type="caution">
    <text evidence="5">The sequence shown here is derived from an EMBL/GenBank/DDBJ whole genome shotgun (WGS) entry which is preliminary data.</text>
</comment>
<dbReference type="SUPFAM" id="SSF46689">
    <property type="entry name" value="Homeodomain-like"/>
    <property type="match status" value="2"/>
</dbReference>
<feature type="domain" description="HTH araC/xylS-type" evidence="4">
    <location>
        <begin position="193"/>
        <end position="290"/>
    </location>
</feature>
<evidence type="ECO:0000259" key="4">
    <source>
        <dbReference type="PROSITE" id="PS01124"/>
    </source>
</evidence>
<dbReference type="InterPro" id="IPR018062">
    <property type="entry name" value="HTH_AraC-typ_CS"/>
</dbReference>
<reference evidence="5 6" key="1">
    <citation type="journal article" date="2018" name="Nat. Biotechnol.">
        <title>A standardized bacterial taxonomy based on genome phylogeny substantially revises the tree of life.</title>
        <authorList>
            <person name="Parks D.H."/>
            <person name="Chuvochina M."/>
            <person name="Waite D.W."/>
            <person name="Rinke C."/>
            <person name="Skarshewski A."/>
            <person name="Chaumeil P.A."/>
            <person name="Hugenholtz P."/>
        </authorList>
    </citation>
    <scope>NUCLEOTIDE SEQUENCE [LARGE SCALE GENOMIC DNA]</scope>
    <source>
        <strain evidence="5">UBA8739</strain>
    </source>
</reference>
<keyword evidence="3" id="KW-0804">Transcription</keyword>
<dbReference type="AlphaFoldDB" id="A0A3B9II30"/>
<proteinExistence type="predicted"/>
<dbReference type="Gene3D" id="1.10.10.60">
    <property type="entry name" value="Homeodomain-like"/>
    <property type="match status" value="1"/>
</dbReference>
<dbReference type="Pfam" id="PF12833">
    <property type="entry name" value="HTH_18"/>
    <property type="match status" value="1"/>
</dbReference>
<keyword evidence="2" id="KW-0238">DNA-binding</keyword>
<name>A0A3B9II30_9PROT</name>
<dbReference type="InterPro" id="IPR050204">
    <property type="entry name" value="AraC_XylS_family_regulators"/>
</dbReference>
<dbReference type="PANTHER" id="PTHR46796:SF6">
    <property type="entry name" value="ARAC SUBFAMILY"/>
    <property type="match status" value="1"/>
</dbReference>
<evidence type="ECO:0000256" key="3">
    <source>
        <dbReference type="ARBA" id="ARBA00023163"/>
    </source>
</evidence>
<protein>
    <submittedName>
        <fullName evidence="5">AraC family transcriptional regulator</fullName>
    </submittedName>
</protein>